<dbReference type="PROSITE" id="PS50862">
    <property type="entry name" value="AA_TRNA_LIGASE_II"/>
    <property type="match status" value="1"/>
</dbReference>
<dbReference type="PANTHER" id="PTHR11778">
    <property type="entry name" value="SERYL-TRNA SYNTHETASE"/>
    <property type="match status" value="1"/>
</dbReference>
<comment type="function">
    <text evidence="6">Catalyzes the attachment of serine to tRNA(Ser). Is also able to aminoacylate tRNA(Sec) with serine, to form the misacylated tRNA L-seryl-tRNA(Sec), which will be further converted into selenocysteinyl-tRNA(Sec).</text>
</comment>
<keyword evidence="2 6" id="KW-0547">Nucleotide-binding</keyword>
<feature type="binding site" evidence="7">
    <location>
        <position position="223"/>
    </location>
    <ligand>
        <name>L-serine</name>
        <dbReference type="ChEBI" id="CHEBI:33384"/>
    </ligand>
</feature>
<evidence type="ECO:0000256" key="6">
    <source>
        <dbReference type="HAMAP-Rule" id="MF_00176"/>
    </source>
</evidence>
<dbReference type="Pfam" id="PF00587">
    <property type="entry name" value="tRNA-synt_2b"/>
    <property type="match status" value="1"/>
</dbReference>
<dbReference type="GO" id="GO:0016260">
    <property type="term" value="P:selenocysteine biosynthetic process"/>
    <property type="evidence" value="ECO:0007669"/>
    <property type="project" value="UniProtKB-UniRule"/>
</dbReference>
<evidence type="ECO:0000259" key="10">
    <source>
        <dbReference type="PROSITE" id="PS50862"/>
    </source>
</evidence>
<keyword evidence="1 6" id="KW-0436">Ligase</keyword>
<dbReference type="GO" id="GO:0004828">
    <property type="term" value="F:serine-tRNA ligase activity"/>
    <property type="evidence" value="ECO:0007669"/>
    <property type="project" value="UniProtKB-UniRule"/>
</dbReference>
<reference evidence="11 12" key="1">
    <citation type="journal article" date="2016" name="Nat. Commun.">
        <title>Thousands of microbial genomes shed light on interconnected biogeochemical processes in an aquifer system.</title>
        <authorList>
            <person name="Anantharaman K."/>
            <person name="Brown C.T."/>
            <person name="Hug L.A."/>
            <person name="Sharon I."/>
            <person name="Castelle C.J."/>
            <person name="Probst A.J."/>
            <person name="Thomas B.C."/>
            <person name="Singh A."/>
            <person name="Wilkins M.J."/>
            <person name="Karaoz U."/>
            <person name="Brodie E.L."/>
            <person name="Williams K.H."/>
            <person name="Hubbard S.S."/>
            <person name="Banfield J.F."/>
        </authorList>
    </citation>
    <scope>NUCLEOTIDE SEQUENCE [LARGE SCALE GENOMIC DNA]</scope>
</reference>
<evidence type="ECO:0000256" key="1">
    <source>
        <dbReference type="ARBA" id="ARBA00022598"/>
    </source>
</evidence>
<evidence type="ECO:0000256" key="9">
    <source>
        <dbReference type="SAM" id="Coils"/>
    </source>
</evidence>
<dbReference type="SUPFAM" id="SSF46589">
    <property type="entry name" value="tRNA-binding arm"/>
    <property type="match status" value="1"/>
</dbReference>
<comment type="domain">
    <text evidence="6">Consists of two distinct domains, a catalytic core and a N-terminal extension that is involved in tRNA binding.</text>
</comment>
<keyword evidence="5 6" id="KW-0030">Aminoacyl-tRNA synthetase</keyword>
<gene>
    <name evidence="6" type="primary">serS</name>
    <name evidence="11" type="ORF">A2V81_03805</name>
</gene>
<dbReference type="AlphaFoldDB" id="A0A1F4XK28"/>
<accession>A0A1F4XK28</accession>
<dbReference type="Gene3D" id="3.30.930.10">
    <property type="entry name" value="Bira Bifunctional Protein, Domain 2"/>
    <property type="match status" value="1"/>
</dbReference>
<feature type="binding site" evidence="6 7">
    <location>
        <position position="276"/>
    </location>
    <ligand>
        <name>L-serine</name>
        <dbReference type="ChEBI" id="CHEBI:33384"/>
    </ligand>
</feature>
<comment type="catalytic activity">
    <reaction evidence="6">
        <text>tRNA(Ser) + L-serine + ATP = L-seryl-tRNA(Ser) + AMP + diphosphate + H(+)</text>
        <dbReference type="Rhea" id="RHEA:12292"/>
        <dbReference type="Rhea" id="RHEA-COMP:9669"/>
        <dbReference type="Rhea" id="RHEA-COMP:9703"/>
        <dbReference type="ChEBI" id="CHEBI:15378"/>
        <dbReference type="ChEBI" id="CHEBI:30616"/>
        <dbReference type="ChEBI" id="CHEBI:33019"/>
        <dbReference type="ChEBI" id="CHEBI:33384"/>
        <dbReference type="ChEBI" id="CHEBI:78442"/>
        <dbReference type="ChEBI" id="CHEBI:78533"/>
        <dbReference type="ChEBI" id="CHEBI:456215"/>
        <dbReference type="EC" id="6.1.1.11"/>
    </reaction>
</comment>
<comment type="pathway">
    <text evidence="6">Aminoacyl-tRNA biosynthesis; selenocysteinyl-tRNA(Sec) biosynthesis; L-seryl-tRNA(Sec) from L-serine and tRNA(Sec): step 1/1.</text>
</comment>
<dbReference type="InterPro" id="IPR002314">
    <property type="entry name" value="aa-tRNA-synt_IIb"/>
</dbReference>
<dbReference type="InterPro" id="IPR033729">
    <property type="entry name" value="SerRS_core"/>
</dbReference>
<name>A0A1F4XK28_9BACT</name>
<evidence type="ECO:0000256" key="2">
    <source>
        <dbReference type="ARBA" id="ARBA00022741"/>
    </source>
</evidence>
<feature type="binding site" evidence="6">
    <location>
        <position position="375"/>
    </location>
    <ligand>
        <name>L-serine</name>
        <dbReference type="ChEBI" id="CHEBI:33384"/>
    </ligand>
</feature>
<evidence type="ECO:0000256" key="5">
    <source>
        <dbReference type="ARBA" id="ARBA00023146"/>
    </source>
</evidence>
<comment type="caution">
    <text evidence="6">Lacks conserved residue(s) required for the propagation of feature annotation.</text>
</comment>
<sequence length="415" mass="47745">MIDINLIRTNKELVEKNNASRNVKVDLEKIVTLDNEYRKLLTTVEELRSERNKNPKGKPTPDELKKLRELSETIKTKEAGLQNIKTELDGLLVHLPNINHETTAIGKDDTENKIERFVNEKPAFDFEPKEHFELGELLDLIDTERGAKVSGSRFWYIKNELVLLQLAIIQFVSRKLLEKGFTPMIPPYLVKEHAMFGTGFFPADKNEIYTVNPGEDELYLIGTSEVPLVSYHMDEIIDVSQPKRYFGISPCFRREAGTYGKDTKGIIRGHQFDKIEMVSFAKPEDSWKEHEYFLSIEEEIMKDLGFHYQVVNICTGDLGFPAAKKYDIEAWLPGQKHYRELTSTSNTTDYQARRLNIRYKDDKGKNALVHTVNGTAASMRPLIAIMENYQTKDGEIKIPEILEPFMPSGPMIIKR</sequence>
<feature type="binding site" evidence="6 8">
    <location>
        <begin position="253"/>
        <end position="255"/>
    </location>
    <ligand>
        <name>ATP</name>
        <dbReference type="ChEBI" id="CHEBI:30616"/>
    </ligand>
</feature>
<evidence type="ECO:0000256" key="4">
    <source>
        <dbReference type="ARBA" id="ARBA00022917"/>
    </source>
</evidence>
<evidence type="ECO:0000313" key="11">
    <source>
        <dbReference type="EMBL" id="OGC81970.1"/>
    </source>
</evidence>
<dbReference type="Pfam" id="PF02403">
    <property type="entry name" value="Seryl_tRNA_N"/>
    <property type="match status" value="1"/>
</dbReference>
<dbReference type="Gene3D" id="1.10.287.40">
    <property type="entry name" value="Serine-tRNA synthetase, tRNA binding domain"/>
    <property type="match status" value="1"/>
</dbReference>
<dbReference type="SUPFAM" id="SSF55681">
    <property type="entry name" value="Class II aaRS and biotin synthetases"/>
    <property type="match status" value="1"/>
</dbReference>
<dbReference type="GO" id="GO:0006434">
    <property type="term" value="P:seryl-tRNA aminoacylation"/>
    <property type="evidence" value="ECO:0007669"/>
    <property type="project" value="UniProtKB-UniRule"/>
</dbReference>
<keyword evidence="6" id="KW-0963">Cytoplasm</keyword>
<organism evidence="11 12">
    <name type="scientific">Candidatus Abawacabacteria bacterium RBG_16_42_10</name>
    <dbReference type="NCBI Taxonomy" id="1817814"/>
    <lineage>
        <taxon>Bacteria</taxon>
        <taxon>Candidatus Abawacaibacteriota</taxon>
    </lineage>
</organism>
<dbReference type="HAMAP" id="MF_00176">
    <property type="entry name" value="Ser_tRNA_synth_type1"/>
    <property type="match status" value="1"/>
</dbReference>
<dbReference type="GO" id="GO:0005524">
    <property type="term" value="F:ATP binding"/>
    <property type="evidence" value="ECO:0007669"/>
    <property type="project" value="UniProtKB-UniRule"/>
</dbReference>
<keyword evidence="3 6" id="KW-0067">ATP-binding</keyword>
<dbReference type="EC" id="6.1.1.11" evidence="6"/>
<dbReference type="PRINTS" id="PR00981">
    <property type="entry name" value="TRNASYNTHSER"/>
</dbReference>
<evidence type="ECO:0000256" key="3">
    <source>
        <dbReference type="ARBA" id="ARBA00022840"/>
    </source>
</evidence>
<dbReference type="UniPathway" id="UPA00906">
    <property type="reaction ID" value="UER00895"/>
</dbReference>
<evidence type="ECO:0000256" key="8">
    <source>
        <dbReference type="PIRSR" id="PIRSR001529-2"/>
    </source>
</evidence>
<feature type="binding site" evidence="7">
    <location>
        <position position="373"/>
    </location>
    <ligand>
        <name>L-serine</name>
        <dbReference type="ChEBI" id="CHEBI:33384"/>
    </ligand>
</feature>
<dbReference type="PIRSF" id="PIRSF001529">
    <property type="entry name" value="Ser-tRNA-synth_IIa"/>
    <property type="match status" value="1"/>
</dbReference>
<protein>
    <recommendedName>
        <fullName evidence="6">Serine--tRNA ligase</fullName>
        <ecNumber evidence="6">6.1.1.11</ecNumber>
    </recommendedName>
    <alternativeName>
        <fullName evidence="6">Seryl-tRNA synthetase</fullName>
        <shortName evidence="6">SerRS</shortName>
    </alternativeName>
    <alternativeName>
        <fullName evidence="6">Seryl-tRNA(Ser/Sec) synthetase</fullName>
    </alternativeName>
</protein>
<dbReference type="CDD" id="cd00770">
    <property type="entry name" value="SerRS_core"/>
    <property type="match status" value="1"/>
</dbReference>
<feature type="site" description="Important for serine binding" evidence="7">
    <location>
        <position position="375"/>
    </location>
</feature>
<dbReference type="Proteomes" id="UP000177614">
    <property type="component" value="Unassembled WGS sequence"/>
</dbReference>
<dbReference type="InterPro" id="IPR010978">
    <property type="entry name" value="tRNA-bd_arm"/>
</dbReference>
<dbReference type="InterPro" id="IPR042103">
    <property type="entry name" value="SerRS_1_N_sf"/>
</dbReference>
<dbReference type="InterPro" id="IPR002317">
    <property type="entry name" value="Ser-tRNA-ligase_type_1"/>
</dbReference>
<feature type="domain" description="Aminoacyl-transfer RNA synthetases class-II family profile" evidence="10">
    <location>
        <begin position="168"/>
        <end position="399"/>
    </location>
</feature>
<proteinExistence type="inferred from homology"/>
<dbReference type="NCBIfam" id="TIGR00414">
    <property type="entry name" value="serS"/>
    <property type="match status" value="1"/>
</dbReference>
<keyword evidence="9" id="KW-0175">Coiled coil</keyword>
<keyword evidence="4 6" id="KW-0648">Protein biosynthesis</keyword>
<comment type="caution">
    <text evidence="11">The sequence shown here is derived from an EMBL/GenBank/DDBJ whole genome shotgun (WGS) entry which is preliminary data.</text>
</comment>
<comment type="subcellular location">
    <subcellularLocation>
        <location evidence="6">Cytoplasm</location>
    </subcellularLocation>
</comment>
<dbReference type="STRING" id="1817814.A2V81_03805"/>
<feature type="binding site" evidence="7">
    <location>
        <position position="253"/>
    </location>
    <ligand>
        <name>L-serine</name>
        <dbReference type="ChEBI" id="CHEBI:33384"/>
    </ligand>
</feature>
<evidence type="ECO:0000256" key="7">
    <source>
        <dbReference type="PIRSR" id="PIRSR001529-1"/>
    </source>
</evidence>
<feature type="binding site" evidence="6 8">
    <location>
        <begin position="340"/>
        <end position="343"/>
    </location>
    <ligand>
        <name>ATP</name>
        <dbReference type="ChEBI" id="CHEBI:30616"/>
    </ligand>
</feature>
<comment type="catalytic activity">
    <reaction evidence="6">
        <text>tRNA(Sec) + L-serine + ATP = L-seryl-tRNA(Sec) + AMP + diphosphate + H(+)</text>
        <dbReference type="Rhea" id="RHEA:42580"/>
        <dbReference type="Rhea" id="RHEA-COMP:9742"/>
        <dbReference type="Rhea" id="RHEA-COMP:10128"/>
        <dbReference type="ChEBI" id="CHEBI:15378"/>
        <dbReference type="ChEBI" id="CHEBI:30616"/>
        <dbReference type="ChEBI" id="CHEBI:33019"/>
        <dbReference type="ChEBI" id="CHEBI:33384"/>
        <dbReference type="ChEBI" id="CHEBI:78442"/>
        <dbReference type="ChEBI" id="CHEBI:78533"/>
        <dbReference type="ChEBI" id="CHEBI:456215"/>
        <dbReference type="EC" id="6.1.1.11"/>
    </reaction>
</comment>
<dbReference type="InterPro" id="IPR015866">
    <property type="entry name" value="Ser-tRNA-synth_1_N"/>
</dbReference>
<feature type="coiled-coil region" evidence="9">
    <location>
        <begin position="30"/>
        <end position="87"/>
    </location>
</feature>
<dbReference type="InterPro" id="IPR006195">
    <property type="entry name" value="aa-tRNA-synth_II"/>
</dbReference>
<dbReference type="GO" id="GO:0005737">
    <property type="term" value="C:cytoplasm"/>
    <property type="evidence" value="ECO:0007669"/>
    <property type="project" value="UniProtKB-SubCell"/>
</dbReference>
<evidence type="ECO:0000313" key="12">
    <source>
        <dbReference type="Proteomes" id="UP000177614"/>
    </source>
</evidence>
<comment type="subunit">
    <text evidence="6">Homodimer. The tRNA molecule binds across the dimer.</text>
</comment>
<feature type="binding site" evidence="6">
    <location>
        <begin position="223"/>
        <end position="225"/>
    </location>
    <ligand>
        <name>L-serine</name>
        <dbReference type="ChEBI" id="CHEBI:33384"/>
    </ligand>
</feature>
<comment type="similarity">
    <text evidence="6">Belongs to the class-II aminoacyl-tRNA synthetase family. Type-1 seryl-tRNA synthetase subfamily.</text>
</comment>
<dbReference type="InterPro" id="IPR045864">
    <property type="entry name" value="aa-tRNA-synth_II/BPL/LPL"/>
</dbReference>
<dbReference type="EMBL" id="MEWR01000014">
    <property type="protein sequence ID" value="OGC81970.1"/>
    <property type="molecule type" value="Genomic_DNA"/>
</dbReference>